<organism evidence="1 2">
    <name type="scientific">Mycobacterium uberis</name>
    <dbReference type="NCBI Taxonomy" id="2162698"/>
    <lineage>
        <taxon>Bacteria</taxon>
        <taxon>Bacillati</taxon>
        <taxon>Actinomycetota</taxon>
        <taxon>Actinomycetes</taxon>
        <taxon>Mycobacteriales</taxon>
        <taxon>Mycobacteriaceae</taxon>
        <taxon>Mycobacterium</taxon>
    </lineage>
</organism>
<sequence length="92" mass="10281">MRRKCDVPGRSPALYSGDQVTAEQLVSDGYITKQKGCTPYTPPNPRSVTWYLPGCTPNVDGTGVVNYADAQLGGHFRDDRVNGRWHIEYLYC</sequence>
<dbReference type="EMBL" id="QAYL01000007">
    <property type="protein sequence ID" value="RFD26010.1"/>
    <property type="molecule type" value="Genomic_DNA"/>
</dbReference>
<evidence type="ECO:0000313" key="1">
    <source>
        <dbReference type="EMBL" id="RFD26010.1"/>
    </source>
</evidence>
<proteinExistence type="predicted"/>
<dbReference type="Proteomes" id="UP000258522">
    <property type="component" value="Unassembled WGS sequence"/>
</dbReference>
<reference evidence="1 2" key="1">
    <citation type="submission" date="2018-07" db="EMBL/GenBank/DDBJ databases">
        <title>Whole genome sequence of Mycobacterium uberis.</title>
        <authorList>
            <person name="Benjak A."/>
        </authorList>
    </citation>
    <scope>NUCLEOTIDE SEQUENCE [LARGE SCALE GENOMIC DNA]</scope>
    <source>
        <strain evidence="1 2">Jura</strain>
    </source>
</reference>
<gene>
    <name evidence="1" type="ORF">MUBE_05915</name>
</gene>
<protein>
    <submittedName>
        <fullName evidence="1">Uncharacterized protein</fullName>
    </submittedName>
</protein>
<comment type="caution">
    <text evidence="1">The sequence shown here is derived from an EMBL/GenBank/DDBJ whole genome shotgun (WGS) entry which is preliminary data.</text>
</comment>
<accession>A0A3E1HHT0</accession>
<dbReference type="AlphaFoldDB" id="A0A3E1HHT0"/>
<name>A0A3E1HHT0_9MYCO</name>
<keyword evidence="2" id="KW-1185">Reference proteome</keyword>
<evidence type="ECO:0000313" key="2">
    <source>
        <dbReference type="Proteomes" id="UP000258522"/>
    </source>
</evidence>